<evidence type="ECO:0000313" key="2">
    <source>
        <dbReference type="EMBL" id="KAK3794145.1"/>
    </source>
</evidence>
<evidence type="ECO:0000256" key="1">
    <source>
        <dbReference type="SAM" id="MobiDB-lite"/>
    </source>
</evidence>
<organism evidence="2 3">
    <name type="scientific">Elysia crispata</name>
    <name type="common">lettuce slug</name>
    <dbReference type="NCBI Taxonomy" id="231223"/>
    <lineage>
        <taxon>Eukaryota</taxon>
        <taxon>Metazoa</taxon>
        <taxon>Spiralia</taxon>
        <taxon>Lophotrochozoa</taxon>
        <taxon>Mollusca</taxon>
        <taxon>Gastropoda</taxon>
        <taxon>Heterobranchia</taxon>
        <taxon>Euthyneura</taxon>
        <taxon>Panpulmonata</taxon>
        <taxon>Sacoglossa</taxon>
        <taxon>Placobranchoidea</taxon>
        <taxon>Plakobranchidae</taxon>
        <taxon>Elysia</taxon>
    </lineage>
</organism>
<reference evidence="2" key="1">
    <citation type="journal article" date="2023" name="G3 (Bethesda)">
        <title>A reference genome for the long-term kleptoplast-retaining sea slug Elysia crispata morphotype clarki.</title>
        <authorList>
            <person name="Eastman K.E."/>
            <person name="Pendleton A.L."/>
            <person name="Shaikh M.A."/>
            <person name="Suttiyut T."/>
            <person name="Ogas R."/>
            <person name="Tomko P."/>
            <person name="Gavelis G."/>
            <person name="Widhalm J.R."/>
            <person name="Wisecaver J.H."/>
        </authorList>
    </citation>
    <scope>NUCLEOTIDE SEQUENCE</scope>
    <source>
        <strain evidence="2">ECLA1</strain>
    </source>
</reference>
<evidence type="ECO:0000313" key="3">
    <source>
        <dbReference type="Proteomes" id="UP001283361"/>
    </source>
</evidence>
<dbReference type="AlphaFoldDB" id="A0AAE1E5D0"/>
<dbReference type="Proteomes" id="UP001283361">
    <property type="component" value="Unassembled WGS sequence"/>
</dbReference>
<sequence>MPESEWLWLTPMPESEWLWLTPMPECEVAGGGTKKLTSQSHDHHHHRTNNATTSGCYLYKDLHATKRNHVQPESIIVTGRTMHKHAQPHQPQSTFTLRYFDSGDWEQC</sequence>
<dbReference type="EMBL" id="JAWDGP010001138">
    <property type="protein sequence ID" value="KAK3794145.1"/>
    <property type="molecule type" value="Genomic_DNA"/>
</dbReference>
<gene>
    <name evidence="2" type="ORF">RRG08_014088</name>
</gene>
<comment type="caution">
    <text evidence="2">The sequence shown here is derived from an EMBL/GenBank/DDBJ whole genome shotgun (WGS) entry which is preliminary data.</text>
</comment>
<accession>A0AAE1E5D0</accession>
<feature type="region of interest" description="Disordered" evidence="1">
    <location>
        <begin position="30"/>
        <end position="49"/>
    </location>
</feature>
<protein>
    <submittedName>
        <fullName evidence="2">Uncharacterized protein</fullName>
    </submittedName>
</protein>
<keyword evidence="3" id="KW-1185">Reference proteome</keyword>
<name>A0AAE1E5D0_9GAST</name>
<proteinExistence type="predicted"/>